<dbReference type="RefSeq" id="WP_173142287.1">
    <property type="nucleotide sequence ID" value="NZ_CBCSGW010000025.1"/>
</dbReference>
<dbReference type="InterPro" id="IPR029058">
    <property type="entry name" value="AB_hydrolase_fold"/>
</dbReference>
<evidence type="ECO:0000256" key="1">
    <source>
        <dbReference type="ARBA" id="ARBA00007169"/>
    </source>
</evidence>
<name>A0ABX2FI83_9PSEU</name>
<dbReference type="InterPro" id="IPR012223">
    <property type="entry name" value="TEII"/>
</dbReference>
<keyword evidence="2 4" id="KW-0378">Hydrolase</keyword>
<gene>
    <name evidence="4" type="ORF">GC106_83810</name>
</gene>
<evidence type="ECO:0000256" key="2">
    <source>
        <dbReference type="ARBA" id="ARBA00022801"/>
    </source>
</evidence>
<dbReference type="PANTHER" id="PTHR11487:SF0">
    <property type="entry name" value="S-ACYL FATTY ACID SYNTHASE THIOESTERASE, MEDIUM CHAIN"/>
    <property type="match status" value="1"/>
</dbReference>
<feature type="domain" description="Thioesterase TesA-like" evidence="3">
    <location>
        <begin position="22"/>
        <end position="247"/>
    </location>
</feature>
<comment type="similarity">
    <text evidence="1">Belongs to the thioesterase family.</text>
</comment>
<dbReference type="SUPFAM" id="SSF53474">
    <property type="entry name" value="alpha/beta-Hydrolases"/>
    <property type="match status" value="1"/>
</dbReference>
<evidence type="ECO:0000313" key="4">
    <source>
        <dbReference type="EMBL" id="NRN71106.1"/>
    </source>
</evidence>
<accession>A0ABX2FI83</accession>
<evidence type="ECO:0000313" key="5">
    <source>
        <dbReference type="Proteomes" id="UP000763557"/>
    </source>
</evidence>
<dbReference type="Pfam" id="PF00975">
    <property type="entry name" value="Thioesterase"/>
    <property type="match status" value="1"/>
</dbReference>
<sequence length="257" mass="27892">MAMRGKWIFGNPARRRHPVQLVCLPHAGGTASKYRSWLAALNDYVDVLPVQLPGRENRILEPLVTDLDELVGQITEAVMNAELPDIALFGHSMGAILATRVCQSLDRHDVPVRHLFVSGHPGPGNRISMGSPFAVTYAATDEALLDSVALLDASAREMLGDAELRAMFLGILRSDLRVVRNAPLDGIRVRAPITVFGGTDDPLLAGRNLANWATATTADLEVHRLPGEHFYLATQADAIAEVVCRRLGLHSGEVSVR</sequence>
<dbReference type="PANTHER" id="PTHR11487">
    <property type="entry name" value="THIOESTERASE"/>
    <property type="match status" value="1"/>
</dbReference>
<dbReference type="Gene3D" id="3.40.50.1820">
    <property type="entry name" value="alpha/beta hydrolase"/>
    <property type="match status" value="1"/>
</dbReference>
<dbReference type="EMBL" id="JAAATY010000051">
    <property type="protein sequence ID" value="NRN71106.1"/>
    <property type="molecule type" value="Genomic_DNA"/>
</dbReference>
<evidence type="ECO:0000259" key="3">
    <source>
        <dbReference type="SMART" id="SM00824"/>
    </source>
</evidence>
<comment type="caution">
    <text evidence="4">The sequence shown here is derived from an EMBL/GenBank/DDBJ whole genome shotgun (WGS) entry which is preliminary data.</text>
</comment>
<dbReference type="InterPro" id="IPR020802">
    <property type="entry name" value="TesA-like"/>
</dbReference>
<proteinExistence type="inferred from homology"/>
<organism evidence="4 5">
    <name type="scientific">Kibdelosporangium persicum</name>
    <dbReference type="NCBI Taxonomy" id="2698649"/>
    <lineage>
        <taxon>Bacteria</taxon>
        <taxon>Bacillati</taxon>
        <taxon>Actinomycetota</taxon>
        <taxon>Actinomycetes</taxon>
        <taxon>Pseudonocardiales</taxon>
        <taxon>Pseudonocardiaceae</taxon>
        <taxon>Kibdelosporangium</taxon>
    </lineage>
</organism>
<dbReference type="Proteomes" id="UP000763557">
    <property type="component" value="Unassembled WGS sequence"/>
</dbReference>
<dbReference type="GO" id="GO:0016787">
    <property type="term" value="F:hydrolase activity"/>
    <property type="evidence" value="ECO:0007669"/>
    <property type="project" value="UniProtKB-KW"/>
</dbReference>
<reference evidence="4 5" key="1">
    <citation type="submission" date="2020-01" db="EMBL/GenBank/DDBJ databases">
        <title>Kibdelosporangium persica a novel Actinomycetes from a hot desert in Iran.</title>
        <authorList>
            <person name="Safaei N."/>
            <person name="Zaburannyi N."/>
            <person name="Mueller R."/>
            <person name="Wink J."/>
        </authorList>
    </citation>
    <scope>NUCLEOTIDE SEQUENCE [LARGE SCALE GENOMIC DNA]</scope>
    <source>
        <strain evidence="4 5">4NS15</strain>
    </source>
</reference>
<protein>
    <submittedName>
        <fullName evidence="4">Oleoyl-(Acyl-carrier-protein) hydrolase</fullName>
    </submittedName>
</protein>
<dbReference type="SMART" id="SM00824">
    <property type="entry name" value="PKS_TE"/>
    <property type="match status" value="1"/>
</dbReference>
<keyword evidence="5" id="KW-1185">Reference proteome</keyword>
<dbReference type="InterPro" id="IPR001031">
    <property type="entry name" value="Thioesterase"/>
</dbReference>